<evidence type="ECO:0000313" key="3">
    <source>
        <dbReference type="EMBL" id="CAF1263970.1"/>
    </source>
</evidence>
<protein>
    <submittedName>
        <fullName evidence="3">Uncharacterized protein</fullName>
    </submittedName>
</protein>
<dbReference type="GO" id="GO:0005525">
    <property type="term" value="F:GTP binding"/>
    <property type="evidence" value="ECO:0007669"/>
    <property type="project" value="UniProtKB-KW"/>
</dbReference>
<dbReference type="SMART" id="SM00175">
    <property type="entry name" value="RAB"/>
    <property type="match status" value="1"/>
</dbReference>
<dbReference type="FunFam" id="3.40.50.300:FF:001447">
    <property type="entry name" value="Ras-related protein Rab-1B"/>
    <property type="match status" value="1"/>
</dbReference>
<dbReference type="PRINTS" id="PR00449">
    <property type="entry name" value="RASTRNSFRMNG"/>
</dbReference>
<evidence type="ECO:0000313" key="5">
    <source>
        <dbReference type="EMBL" id="CAF2128692.1"/>
    </source>
</evidence>
<evidence type="ECO:0000256" key="1">
    <source>
        <dbReference type="ARBA" id="ARBA00022741"/>
    </source>
</evidence>
<dbReference type="InterPro" id="IPR027417">
    <property type="entry name" value="P-loop_NTPase"/>
</dbReference>
<dbReference type="EMBL" id="CAJNRF010011136">
    <property type="protein sequence ID" value="CAF2128692.1"/>
    <property type="molecule type" value="Genomic_DNA"/>
</dbReference>
<accession>A0A815AZ52</accession>
<dbReference type="Proteomes" id="UP000663824">
    <property type="component" value="Unassembled WGS sequence"/>
</dbReference>
<dbReference type="InterPro" id="IPR005225">
    <property type="entry name" value="Small_GTP-bd"/>
</dbReference>
<evidence type="ECO:0000313" key="6">
    <source>
        <dbReference type="Proteomes" id="UP000663834"/>
    </source>
</evidence>
<dbReference type="CDD" id="cd00154">
    <property type="entry name" value="Rab"/>
    <property type="match status" value="1"/>
</dbReference>
<comment type="caution">
    <text evidence="3">The sequence shown here is derived from an EMBL/GenBank/DDBJ whole genome shotgun (WGS) entry which is preliminary data.</text>
</comment>
<dbReference type="PANTHER" id="PTHR47977">
    <property type="entry name" value="RAS-RELATED PROTEIN RAB"/>
    <property type="match status" value="1"/>
</dbReference>
<evidence type="ECO:0000256" key="2">
    <source>
        <dbReference type="ARBA" id="ARBA00023134"/>
    </source>
</evidence>
<dbReference type="Proteomes" id="UP000663856">
    <property type="component" value="Unassembled WGS sequence"/>
</dbReference>
<dbReference type="Pfam" id="PF00071">
    <property type="entry name" value="Ras"/>
    <property type="match status" value="1"/>
</dbReference>
<dbReference type="InterPro" id="IPR001806">
    <property type="entry name" value="Small_GTPase"/>
</dbReference>
<dbReference type="AlphaFoldDB" id="A0A815AZ52"/>
<evidence type="ECO:0000313" key="4">
    <source>
        <dbReference type="EMBL" id="CAF2051611.1"/>
    </source>
</evidence>
<dbReference type="EMBL" id="CAJNRE010005943">
    <property type="protein sequence ID" value="CAF2051611.1"/>
    <property type="molecule type" value="Genomic_DNA"/>
</dbReference>
<name>A0A815AZ52_9BILA</name>
<keyword evidence="1" id="KW-0547">Nucleotide-binding</keyword>
<gene>
    <name evidence="3" type="ORF">KQP761_LOCUS2945</name>
    <name evidence="4" type="ORF">MBJ925_LOCUS13149</name>
    <name evidence="5" type="ORF">WKI299_LOCUS25901</name>
</gene>
<organism evidence="3 6">
    <name type="scientific">Rotaria magnacalcarata</name>
    <dbReference type="NCBI Taxonomy" id="392030"/>
    <lineage>
        <taxon>Eukaryota</taxon>
        <taxon>Metazoa</taxon>
        <taxon>Spiralia</taxon>
        <taxon>Gnathifera</taxon>
        <taxon>Rotifera</taxon>
        <taxon>Eurotatoria</taxon>
        <taxon>Bdelloidea</taxon>
        <taxon>Philodinida</taxon>
        <taxon>Philodinidae</taxon>
        <taxon>Rotaria</taxon>
    </lineage>
</organism>
<dbReference type="InterPro" id="IPR050227">
    <property type="entry name" value="Rab"/>
</dbReference>
<dbReference type="PROSITE" id="PS51419">
    <property type="entry name" value="RAB"/>
    <property type="match status" value="1"/>
</dbReference>
<dbReference type="EMBL" id="CAJNOW010000183">
    <property type="protein sequence ID" value="CAF1263970.1"/>
    <property type="molecule type" value="Genomic_DNA"/>
</dbReference>
<keyword evidence="2" id="KW-0342">GTP-binding</keyword>
<dbReference type="OrthoDB" id="9989112at2759"/>
<sequence length="101" mass="11694">MATKNISHFKILLIGDSGVGKTSLLNRFSDDTFSESFISTIGIDFRSKMITNAKEKIKLQIFDTAGQERFRSITCNLALIIQYYMNEWDITFNDRILYRIV</sequence>
<dbReference type="GO" id="GO:0003924">
    <property type="term" value="F:GTPase activity"/>
    <property type="evidence" value="ECO:0007669"/>
    <property type="project" value="InterPro"/>
</dbReference>
<reference evidence="3" key="1">
    <citation type="submission" date="2021-02" db="EMBL/GenBank/DDBJ databases">
        <authorList>
            <person name="Nowell W R."/>
        </authorList>
    </citation>
    <scope>NUCLEOTIDE SEQUENCE</scope>
</reference>
<dbReference type="SUPFAM" id="SSF52540">
    <property type="entry name" value="P-loop containing nucleoside triphosphate hydrolases"/>
    <property type="match status" value="1"/>
</dbReference>
<proteinExistence type="predicted"/>
<dbReference type="Proteomes" id="UP000663834">
    <property type="component" value="Unassembled WGS sequence"/>
</dbReference>
<dbReference type="NCBIfam" id="TIGR00231">
    <property type="entry name" value="small_GTP"/>
    <property type="match status" value="1"/>
</dbReference>
<dbReference type="Gene3D" id="3.40.50.300">
    <property type="entry name" value="P-loop containing nucleotide triphosphate hydrolases"/>
    <property type="match status" value="1"/>
</dbReference>